<sequence>MAQNITCDILVVGGGLAGVAATYEALLAGKTVCLTELTDWLGGQISAQGTAALDERPRQRELLYFPRGYNTLRQRLIAQAKNPRPGDCWVSEVCFLPQAGHEIISQMLTEAEKEGKGKLHLFLNTVPKELTIQPVGNGEQIQTLRAIQHQPAANAPPLNTFLLSQILKDIYTETDSVNFMKKIIQFTPPPNRPWIVIEATETGELLGLADLPYKLGIDPVDAQNPSSSSKTPYPYCPQAFTYTFAMEATATPQDYTKPEFYPQFEPFYSFDLPRYALEPELVFTYRRIHSAKVGQNFRSVTPGDISMQNWGGGNDYGPGNATDNWIYTRAQLQAKGQLNPGGWLGGIRAESLAGGENLALGYFYWLWGGTTDSKLTEPKRPNPYLRYLSGLDSPMGTAHGLSKFPYVREGRRLIGRYASGWPQGFQVNEVDISRKDYAKDPYYQTQLPPELFQDLSIGLGGLQGLKVMTGELAIQDMAWRTRARLYPDSVGIGHYPIDFHPCMLKNPPEKPGNIERPGERQGAAETYPFQIPLRAMIPPRIDNLIATGKNIAVSHIAAAAYRVQAYEWSAGAGAGTAAAFVLKRNLLPPDLIQPLPLESKPLAQLQQHLIANDNPIAFPRMSIFNDNWQAWP</sequence>
<evidence type="ECO:0000313" key="1">
    <source>
        <dbReference type="EMBL" id="MDS3861127.1"/>
    </source>
</evidence>
<organism evidence="1 2">
    <name type="scientific">Pseudocalidococcus azoricus BACA0444</name>
    <dbReference type="NCBI Taxonomy" id="2918990"/>
    <lineage>
        <taxon>Bacteria</taxon>
        <taxon>Bacillati</taxon>
        <taxon>Cyanobacteriota</taxon>
        <taxon>Cyanophyceae</taxon>
        <taxon>Acaryochloridales</taxon>
        <taxon>Thermosynechococcaceae</taxon>
        <taxon>Pseudocalidococcus</taxon>
        <taxon>Pseudocalidococcus azoricus</taxon>
    </lineage>
</organism>
<dbReference type="Gene3D" id="3.50.50.60">
    <property type="entry name" value="FAD/NAD(P)-binding domain"/>
    <property type="match status" value="1"/>
</dbReference>
<dbReference type="Pfam" id="PF12831">
    <property type="entry name" value="FAD_oxidored"/>
    <property type="match status" value="3"/>
</dbReference>
<dbReference type="PANTHER" id="PTHR42716">
    <property type="entry name" value="L-ASPARTATE OXIDASE"/>
    <property type="match status" value="1"/>
</dbReference>
<gene>
    <name evidence="1" type="ORF">RIF25_09950</name>
</gene>
<dbReference type="EMBL" id="JAVMIP010000009">
    <property type="protein sequence ID" value="MDS3861127.1"/>
    <property type="molecule type" value="Genomic_DNA"/>
</dbReference>
<name>A0AAE4FT94_9CYAN</name>
<dbReference type="Proteomes" id="UP001268256">
    <property type="component" value="Unassembled WGS sequence"/>
</dbReference>
<protein>
    <submittedName>
        <fullName evidence="1">FAD-dependent oxidoreductase</fullName>
    </submittedName>
</protein>
<proteinExistence type="predicted"/>
<reference evidence="2" key="1">
    <citation type="submission" date="2023-07" db="EMBL/GenBank/DDBJ databases">
        <authorList>
            <person name="Luz R."/>
            <person name="Cordeiro R."/>
            <person name="Fonseca A."/>
            <person name="Goncalves V."/>
        </authorList>
    </citation>
    <scope>NUCLEOTIDE SEQUENCE [LARGE SCALE GENOMIC DNA]</scope>
    <source>
        <strain evidence="2">BACA0444</strain>
    </source>
</reference>
<dbReference type="SUPFAM" id="SSF51905">
    <property type="entry name" value="FAD/NAD(P)-binding domain"/>
    <property type="match status" value="1"/>
</dbReference>
<accession>A0AAE4FT94</accession>
<dbReference type="AlphaFoldDB" id="A0AAE4FT94"/>
<dbReference type="PANTHER" id="PTHR42716:SF1">
    <property type="entry name" value="SLL0471 PROTEIN"/>
    <property type="match status" value="1"/>
</dbReference>
<comment type="caution">
    <text evidence="1">The sequence shown here is derived from an EMBL/GenBank/DDBJ whole genome shotgun (WGS) entry which is preliminary data.</text>
</comment>
<dbReference type="RefSeq" id="WP_322878378.1">
    <property type="nucleotide sequence ID" value="NZ_JAVMIP010000009.1"/>
</dbReference>
<evidence type="ECO:0000313" key="2">
    <source>
        <dbReference type="Proteomes" id="UP001268256"/>
    </source>
</evidence>
<dbReference type="InterPro" id="IPR005288">
    <property type="entry name" value="NadB"/>
</dbReference>
<dbReference type="GO" id="GO:0009435">
    <property type="term" value="P:NAD+ biosynthetic process"/>
    <property type="evidence" value="ECO:0007669"/>
    <property type="project" value="InterPro"/>
</dbReference>
<dbReference type="InterPro" id="IPR036188">
    <property type="entry name" value="FAD/NAD-bd_sf"/>
</dbReference>
<keyword evidence="2" id="KW-1185">Reference proteome</keyword>
<dbReference type="GO" id="GO:0008734">
    <property type="term" value="F:L-aspartate oxidase activity"/>
    <property type="evidence" value="ECO:0007669"/>
    <property type="project" value="InterPro"/>
</dbReference>